<protein>
    <submittedName>
        <fullName evidence="1">Uncharacterized protein</fullName>
    </submittedName>
</protein>
<reference evidence="1" key="1">
    <citation type="submission" date="2021-06" db="EMBL/GenBank/DDBJ databases">
        <title>Parelaphostrongylus tenuis whole genome reference sequence.</title>
        <authorList>
            <person name="Garwood T.J."/>
            <person name="Larsen P.A."/>
            <person name="Fountain-Jones N.M."/>
            <person name="Garbe J.R."/>
            <person name="Macchietto M.G."/>
            <person name="Kania S.A."/>
            <person name="Gerhold R.W."/>
            <person name="Richards J.E."/>
            <person name="Wolf T.M."/>
        </authorList>
    </citation>
    <scope>NUCLEOTIDE SEQUENCE</scope>
    <source>
        <strain evidence="1">MNPRO001-30</strain>
        <tissue evidence="1">Meninges</tissue>
    </source>
</reference>
<dbReference type="EMBL" id="JAHQIW010002045">
    <property type="protein sequence ID" value="KAJ1354378.1"/>
    <property type="molecule type" value="Genomic_DNA"/>
</dbReference>
<organism evidence="1 2">
    <name type="scientific">Parelaphostrongylus tenuis</name>
    <name type="common">Meningeal worm</name>
    <dbReference type="NCBI Taxonomy" id="148309"/>
    <lineage>
        <taxon>Eukaryota</taxon>
        <taxon>Metazoa</taxon>
        <taxon>Ecdysozoa</taxon>
        <taxon>Nematoda</taxon>
        <taxon>Chromadorea</taxon>
        <taxon>Rhabditida</taxon>
        <taxon>Rhabditina</taxon>
        <taxon>Rhabditomorpha</taxon>
        <taxon>Strongyloidea</taxon>
        <taxon>Metastrongylidae</taxon>
        <taxon>Parelaphostrongylus</taxon>
    </lineage>
</organism>
<evidence type="ECO:0000313" key="2">
    <source>
        <dbReference type="Proteomes" id="UP001196413"/>
    </source>
</evidence>
<keyword evidence="2" id="KW-1185">Reference proteome</keyword>
<sequence length="52" mass="5811">MIEAMTKVQRLVASWSSNDQARKSSIFYGDSPIYGGETGRASHTYQMKAVVR</sequence>
<comment type="caution">
    <text evidence="1">The sequence shown here is derived from an EMBL/GenBank/DDBJ whole genome shotgun (WGS) entry which is preliminary data.</text>
</comment>
<name>A0AAD5MDW7_PARTN</name>
<gene>
    <name evidence="1" type="ORF">KIN20_011298</name>
</gene>
<dbReference type="Proteomes" id="UP001196413">
    <property type="component" value="Unassembled WGS sequence"/>
</dbReference>
<evidence type="ECO:0000313" key="1">
    <source>
        <dbReference type="EMBL" id="KAJ1354378.1"/>
    </source>
</evidence>
<proteinExistence type="predicted"/>
<dbReference type="AlphaFoldDB" id="A0AAD5MDW7"/>
<accession>A0AAD5MDW7</accession>